<protein>
    <submittedName>
        <fullName evidence="1">Mariner Mos1 transposase</fullName>
    </submittedName>
</protein>
<dbReference type="Gene3D" id="3.30.420.10">
    <property type="entry name" value="Ribonuclease H-like superfamily/Ribonuclease H"/>
    <property type="match status" value="1"/>
</dbReference>
<reference evidence="1 2" key="1">
    <citation type="journal article" date="2019" name="Sci. Rep.">
        <title>Orb-weaving spider Araneus ventricosus genome elucidates the spidroin gene catalogue.</title>
        <authorList>
            <person name="Kono N."/>
            <person name="Nakamura H."/>
            <person name="Ohtoshi R."/>
            <person name="Moran D.A.P."/>
            <person name="Shinohara A."/>
            <person name="Yoshida Y."/>
            <person name="Fujiwara M."/>
            <person name="Mori M."/>
            <person name="Tomita M."/>
            <person name="Arakawa K."/>
        </authorList>
    </citation>
    <scope>NUCLEOTIDE SEQUENCE [LARGE SCALE GENOMIC DNA]</scope>
</reference>
<evidence type="ECO:0000313" key="2">
    <source>
        <dbReference type="Proteomes" id="UP000499080"/>
    </source>
</evidence>
<proteinExistence type="predicted"/>
<dbReference type="EMBL" id="BGPR01000139">
    <property type="protein sequence ID" value="GBL98356.1"/>
    <property type="molecule type" value="Genomic_DNA"/>
</dbReference>
<organism evidence="1 2">
    <name type="scientific">Araneus ventricosus</name>
    <name type="common">Orbweaver spider</name>
    <name type="synonym">Epeira ventricosa</name>
    <dbReference type="NCBI Taxonomy" id="182803"/>
    <lineage>
        <taxon>Eukaryota</taxon>
        <taxon>Metazoa</taxon>
        <taxon>Ecdysozoa</taxon>
        <taxon>Arthropoda</taxon>
        <taxon>Chelicerata</taxon>
        <taxon>Arachnida</taxon>
        <taxon>Araneae</taxon>
        <taxon>Araneomorphae</taxon>
        <taxon>Entelegynae</taxon>
        <taxon>Araneoidea</taxon>
        <taxon>Araneidae</taxon>
        <taxon>Araneus</taxon>
    </lineage>
</organism>
<dbReference type="InterPro" id="IPR052709">
    <property type="entry name" value="Transposase-MT_Hybrid"/>
</dbReference>
<name>A0A4Y2C403_ARAVE</name>
<dbReference type="AlphaFoldDB" id="A0A4Y2C403"/>
<dbReference type="GO" id="GO:0003676">
    <property type="term" value="F:nucleic acid binding"/>
    <property type="evidence" value="ECO:0007669"/>
    <property type="project" value="InterPro"/>
</dbReference>
<sequence>MVPGEIGPSMSKPNKIYGNEVNLHIWCDQKSLICYETVGELKQQSFGINEALKQKRADCAKRHDDVVFQRDTACPHITKPVKKTLKSLCWDVSSHSVCSPDVAPSDNHFFPPCREPFL</sequence>
<dbReference type="Proteomes" id="UP000499080">
    <property type="component" value="Unassembled WGS sequence"/>
</dbReference>
<keyword evidence="2" id="KW-1185">Reference proteome</keyword>
<dbReference type="PANTHER" id="PTHR46060:SF1">
    <property type="entry name" value="MARINER MOS1 TRANSPOSASE-LIKE PROTEIN"/>
    <property type="match status" value="1"/>
</dbReference>
<comment type="caution">
    <text evidence="1">The sequence shown here is derived from an EMBL/GenBank/DDBJ whole genome shotgun (WGS) entry which is preliminary data.</text>
</comment>
<accession>A0A4Y2C403</accession>
<dbReference type="InterPro" id="IPR036397">
    <property type="entry name" value="RNaseH_sf"/>
</dbReference>
<dbReference type="PANTHER" id="PTHR46060">
    <property type="entry name" value="MARINER MOS1 TRANSPOSASE-LIKE PROTEIN"/>
    <property type="match status" value="1"/>
</dbReference>
<gene>
    <name evidence="1" type="primary">marinerT_80</name>
    <name evidence="1" type="ORF">AVEN_187702_1</name>
</gene>
<evidence type="ECO:0000313" key="1">
    <source>
        <dbReference type="EMBL" id="GBL98356.1"/>
    </source>
</evidence>